<name>A0ABP8PK08_9NOCA</name>
<evidence type="ECO:0000256" key="1">
    <source>
        <dbReference type="SAM" id="MobiDB-lite"/>
    </source>
</evidence>
<dbReference type="InterPro" id="IPR009721">
    <property type="entry name" value="O-acyltransferase_WSD1_C"/>
</dbReference>
<feature type="domain" description="O-acyltransferase WSD1 C-terminal" evidence="2">
    <location>
        <begin position="289"/>
        <end position="436"/>
    </location>
</feature>
<accession>A0ABP8PK08</accession>
<sequence length="449" mass="47499">MSAPDAQSYWISRQIPTDQFLLYCFDDAGAPLASIREQVLARAAVIADLRTRIREVPGGVDHPHWAPMVPDASLVRLHEGPTTWPACLRSVAALLTERLDPIESPWRLHLFGPVADAPEGGDTGAVVAVLQVAHALGDGRRASGIARELFGSAPATPARAIPAWRPGVALAAAVVRLPVQVARMVLRARPAHLAHRQRERDSAAGVIPPKPPSRPKLPTNAAPDHRRELRTVVVPAATLRGTGVTVTVGATTAISLALSRYLRAHGVGPGVGIAAEVTVAKPGKPLARNHFRNVTVDLHPEIEDVAARAGAIAESLRRGRLRADHPAGAAEDRATAVVPAPLLRHGIDHFDFTAVPDEVTGNTVVSSVDRGPADLVLGGGRVRFTAGFPALSQFMGLTHGVHGIGDRVTVSIATSPAVVPDVDEYERLLRDAIDELRAAAPLPQREGDS</sequence>
<organism evidence="3 4">
    <name type="scientific">Rhodococcus olei</name>
    <dbReference type="NCBI Taxonomy" id="2161675"/>
    <lineage>
        <taxon>Bacteria</taxon>
        <taxon>Bacillati</taxon>
        <taxon>Actinomycetota</taxon>
        <taxon>Actinomycetes</taxon>
        <taxon>Mycobacteriales</taxon>
        <taxon>Nocardiaceae</taxon>
        <taxon>Rhodococcus</taxon>
    </lineage>
</organism>
<proteinExistence type="predicted"/>
<evidence type="ECO:0000259" key="2">
    <source>
        <dbReference type="Pfam" id="PF06974"/>
    </source>
</evidence>
<dbReference type="Proteomes" id="UP001501183">
    <property type="component" value="Unassembled WGS sequence"/>
</dbReference>
<feature type="region of interest" description="Disordered" evidence="1">
    <location>
        <begin position="193"/>
        <end position="223"/>
    </location>
</feature>
<protein>
    <submittedName>
        <fullName evidence="3">Wax ester/triacylglycerol synthase family O-acyltransferase</fullName>
    </submittedName>
</protein>
<dbReference type="Pfam" id="PF06974">
    <property type="entry name" value="WS_DGAT_C"/>
    <property type="match status" value="1"/>
</dbReference>
<keyword evidence="4" id="KW-1185">Reference proteome</keyword>
<reference evidence="4" key="1">
    <citation type="journal article" date="2019" name="Int. J. Syst. Evol. Microbiol.">
        <title>The Global Catalogue of Microorganisms (GCM) 10K type strain sequencing project: providing services to taxonomists for standard genome sequencing and annotation.</title>
        <authorList>
            <consortium name="The Broad Institute Genomics Platform"/>
            <consortium name="The Broad Institute Genome Sequencing Center for Infectious Disease"/>
            <person name="Wu L."/>
            <person name="Ma J."/>
        </authorList>
    </citation>
    <scope>NUCLEOTIDE SEQUENCE [LARGE SCALE GENOMIC DNA]</scope>
    <source>
        <strain evidence="4">JCM 32206</strain>
    </source>
</reference>
<gene>
    <name evidence="3" type="ORF">GCM10023094_46720</name>
</gene>
<comment type="caution">
    <text evidence="3">The sequence shown here is derived from an EMBL/GenBank/DDBJ whole genome shotgun (WGS) entry which is preliminary data.</text>
</comment>
<evidence type="ECO:0000313" key="3">
    <source>
        <dbReference type="EMBL" id="GAA4487804.1"/>
    </source>
</evidence>
<dbReference type="EMBL" id="BAABFB010000070">
    <property type="protein sequence ID" value="GAA4487804.1"/>
    <property type="molecule type" value="Genomic_DNA"/>
</dbReference>
<evidence type="ECO:0000313" key="4">
    <source>
        <dbReference type="Proteomes" id="UP001501183"/>
    </source>
</evidence>
<dbReference type="RefSeq" id="WP_345351114.1">
    <property type="nucleotide sequence ID" value="NZ_BAABFB010000070.1"/>
</dbReference>